<dbReference type="Pfam" id="PF03496">
    <property type="entry name" value="ADPrib_exo_Tox"/>
    <property type="match status" value="1"/>
</dbReference>
<dbReference type="SUPFAM" id="SSF56399">
    <property type="entry name" value="ADP-ribosylation"/>
    <property type="match status" value="1"/>
</dbReference>
<dbReference type="SUPFAM" id="SSF48452">
    <property type="entry name" value="TPR-like"/>
    <property type="match status" value="1"/>
</dbReference>
<protein>
    <recommendedName>
        <fullName evidence="2">ADP ribosyltransferase domain-containing protein</fullName>
    </recommendedName>
</protein>
<dbReference type="SMART" id="SM00028">
    <property type="entry name" value="TPR"/>
    <property type="match status" value="3"/>
</dbReference>
<dbReference type="InterPro" id="IPR019734">
    <property type="entry name" value="TPR_rpt"/>
</dbReference>
<keyword evidence="1" id="KW-0802">TPR repeat</keyword>
<dbReference type="Gene3D" id="3.90.176.10">
    <property type="entry name" value="Toxin ADP-ribosyltransferase, Chain A, domain 1"/>
    <property type="match status" value="1"/>
</dbReference>
<evidence type="ECO:0000259" key="2">
    <source>
        <dbReference type="Pfam" id="PF03496"/>
    </source>
</evidence>
<feature type="repeat" description="TPR" evidence="1">
    <location>
        <begin position="543"/>
        <end position="576"/>
    </location>
</feature>
<evidence type="ECO:0000313" key="3">
    <source>
        <dbReference type="EMBL" id="CAF1220464.1"/>
    </source>
</evidence>
<name>A0A814XUG9_9BILA</name>
<dbReference type="EMBL" id="CAJNOW010000055">
    <property type="protein sequence ID" value="CAF1220464.1"/>
    <property type="molecule type" value="Genomic_DNA"/>
</dbReference>
<dbReference type="AlphaFoldDB" id="A0A814XUG9"/>
<comment type="caution">
    <text evidence="3">The sequence shown here is derived from an EMBL/GenBank/DDBJ whole genome shotgun (WGS) entry which is preliminary data.</text>
</comment>
<dbReference type="GO" id="GO:0005576">
    <property type="term" value="C:extracellular region"/>
    <property type="evidence" value="ECO:0007669"/>
    <property type="project" value="InterPro"/>
</dbReference>
<sequence length="581" mass="68406">MTSLDNLEYYLCSMDLLQEPRIMKYRKQWMQTLWSKDMYSNYLTKLVYRRNSIADVSIIRYSNHCCMSWSNLISIQSKQSVQEKLLLTDTNLNIIIEEMIIDDQRNIDLTIHHRLLQPAEHCYKQIEYNVASIINEDIMCMLTMLDRCYQYYQGKQTELTSVNRFARQYRCQDAAHWFTKDIFLYRFVNKLFRTGDLEMFHNVRFYITHLSLQLMELKHKQQRVMKGITIVYRGLRQSEQELDMLRNLVGTVIHTKGFMSTSLNRQVALAFAGADQAQSSESQALLLEIKANWNSPLVIAANIADLSMFPDEQEVLFDIGTQLFVENLIFNSSKNIWLCTLTTQTTTYSFAPHTVDMCVEAFSTTPGIYREEDDTSSEELRYQRCHKFDQYNASPKQSEFWRKCKTLPWIATRSIDMANIWLQKCVLSWQQRNVVNAEIQYDIAITIYEHDNKNRREYIDFLDFYGFLVYKSDYKRITMDFAKRSLDIRLQLMPSEGLILARLYRILGIAYLDAERSADALICHNQALIIDQNLRPTAKWSMVLTLRDIGSIHRSRGDKTQALEYFIKALDILQETCINLL</sequence>
<organism evidence="3 4">
    <name type="scientific">Rotaria magnacalcarata</name>
    <dbReference type="NCBI Taxonomy" id="392030"/>
    <lineage>
        <taxon>Eukaryota</taxon>
        <taxon>Metazoa</taxon>
        <taxon>Spiralia</taxon>
        <taxon>Gnathifera</taxon>
        <taxon>Rotifera</taxon>
        <taxon>Eurotatoria</taxon>
        <taxon>Bdelloidea</taxon>
        <taxon>Philodinida</taxon>
        <taxon>Philodinidae</taxon>
        <taxon>Rotaria</taxon>
    </lineage>
</organism>
<reference evidence="3" key="1">
    <citation type="submission" date="2021-02" db="EMBL/GenBank/DDBJ databases">
        <authorList>
            <person name="Nowell W R."/>
        </authorList>
    </citation>
    <scope>NUCLEOTIDE SEQUENCE</scope>
</reference>
<dbReference type="Gene3D" id="1.25.40.10">
    <property type="entry name" value="Tetratricopeptide repeat domain"/>
    <property type="match status" value="1"/>
</dbReference>
<dbReference type="InterPro" id="IPR011990">
    <property type="entry name" value="TPR-like_helical_dom_sf"/>
</dbReference>
<evidence type="ECO:0000313" key="4">
    <source>
        <dbReference type="Proteomes" id="UP000663834"/>
    </source>
</evidence>
<gene>
    <name evidence="3" type="ORF">KQP761_LOCUS781</name>
</gene>
<evidence type="ECO:0000256" key="1">
    <source>
        <dbReference type="PROSITE-ProRule" id="PRU00339"/>
    </source>
</evidence>
<dbReference type="PROSITE" id="PS50005">
    <property type="entry name" value="TPR"/>
    <property type="match status" value="1"/>
</dbReference>
<feature type="domain" description="ADP ribosyltransferase" evidence="2">
    <location>
        <begin position="239"/>
        <end position="334"/>
    </location>
</feature>
<dbReference type="InterPro" id="IPR003540">
    <property type="entry name" value="ADP-ribosyltransferase"/>
</dbReference>
<dbReference type="OrthoDB" id="10156890at2759"/>
<dbReference type="Proteomes" id="UP000663834">
    <property type="component" value="Unassembled WGS sequence"/>
</dbReference>
<accession>A0A814XUG9</accession>
<dbReference type="PROSITE" id="PS51996">
    <property type="entry name" value="TR_MART"/>
    <property type="match status" value="1"/>
</dbReference>
<proteinExistence type="predicted"/>